<dbReference type="InterPro" id="IPR052925">
    <property type="entry name" value="Phage_Integrase-like_Recomb"/>
</dbReference>
<dbReference type="Gene3D" id="1.10.443.10">
    <property type="entry name" value="Intergrase catalytic core"/>
    <property type="match status" value="1"/>
</dbReference>
<organism evidence="6">
    <name type="scientific">Caldilineaceae bacterium SB0675_bin_29</name>
    <dbReference type="NCBI Taxonomy" id="2605266"/>
    <lineage>
        <taxon>Bacteria</taxon>
        <taxon>Bacillati</taxon>
        <taxon>Chloroflexota</taxon>
        <taxon>Caldilineae</taxon>
        <taxon>Caldilineales</taxon>
        <taxon>Caldilineaceae</taxon>
    </lineage>
</organism>
<gene>
    <name evidence="6" type="ORF">F4148_15105</name>
</gene>
<dbReference type="InterPro" id="IPR011010">
    <property type="entry name" value="DNA_brk_join_enz"/>
</dbReference>
<dbReference type="Gene3D" id="1.10.150.130">
    <property type="match status" value="1"/>
</dbReference>
<dbReference type="InterPro" id="IPR010998">
    <property type="entry name" value="Integrase_recombinase_N"/>
</dbReference>
<dbReference type="EMBL" id="VYDA01000537">
    <property type="protein sequence ID" value="MYH63018.1"/>
    <property type="molecule type" value="Genomic_DNA"/>
</dbReference>
<evidence type="ECO:0000256" key="3">
    <source>
        <dbReference type="PROSITE-ProRule" id="PRU01248"/>
    </source>
</evidence>
<dbReference type="InterPro" id="IPR013762">
    <property type="entry name" value="Integrase-like_cat_sf"/>
</dbReference>
<name>A0A6B1G3X3_9CHLR</name>
<reference evidence="6" key="1">
    <citation type="submission" date="2019-09" db="EMBL/GenBank/DDBJ databases">
        <title>Characterisation of the sponge microbiome using genome-centric metagenomics.</title>
        <authorList>
            <person name="Engelberts J.P."/>
            <person name="Robbins S.J."/>
            <person name="De Goeij J.M."/>
            <person name="Aranda M."/>
            <person name="Bell S.C."/>
            <person name="Webster N.S."/>
        </authorList>
    </citation>
    <scope>NUCLEOTIDE SEQUENCE</scope>
    <source>
        <strain evidence="6">SB0675_bin_29</strain>
    </source>
</reference>
<dbReference type="GO" id="GO:0003677">
    <property type="term" value="F:DNA binding"/>
    <property type="evidence" value="ECO:0007669"/>
    <property type="project" value="UniProtKB-UniRule"/>
</dbReference>
<keyword evidence="2" id="KW-0233">DNA recombination</keyword>
<evidence type="ECO:0000259" key="4">
    <source>
        <dbReference type="PROSITE" id="PS51898"/>
    </source>
</evidence>
<proteinExistence type="predicted"/>
<evidence type="ECO:0000259" key="5">
    <source>
        <dbReference type="PROSITE" id="PS51900"/>
    </source>
</evidence>
<evidence type="ECO:0000256" key="2">
    <source>
        <dbReference type="ARBA" id="ARBA00023172"/>
    </source>
</evidence>
<sequence length="304" mass="31800">MQTDQKRTVVIAEVHEQARRAIAVAYSDNTRRAYVAAWDRFCQVVGPSRVMPATPETVANYLAMLAEEGKSVATIRLAAAAISAGHRAAADVDNPCSSPVVRMALKEISRQYGQTQAQASALDAPALDAIRATAMLPRTGRRGVPEAPDYATARGQVDIALCSVLSDGGLRRSEAVALIWGDVEIAADGSGRVRVARSKTDQEGEWEVVAITASTVRALDAIRNGAGAEDSVFGMSESTIARRVKAAAAAAGLGDQFSGHSGRVGLAQRMTAAGAPAQAVMVQGRWKNAGTVARYTKGIQAGAL</sequence>
<accession>A0A6B1G3X3</accession>
<dbReference type="AlphaFoldDB" id="A0A6B1G3X3"/>
<dbReference type="PROSITE" id="PS51898">
    <property type="entry name" value="TYR_RECOMBINASE"/>
    <property type="match status" value="1"/>
</dbReference>
<feature type="domain" description="Core-binding (CB)" evidence="5">
    <location>
        <begin position="12"/>
        <end position="90"/>
    </location>
</feature>
<comment type="caution">
    <text evidence="6">The sequence shown here is derived from an EMBL/GenBank/DDBJ whole genome shotgun (WGS) entry which is preliminary data.</text>
</comment>
<dbReference type="SUPFAM" id="SSF56349">
    <property type="entry name" value="DNA breaking-rejoining enzymes"/>
    <property type="match status" value="1"/>
</dbReference>
<feature type="domain" description="Tyr recombinase" evidence="4">
    <location>
        <begin position="117"/>
        <end position="304"/>
    </location>
</feature>
<evidence type="ECO:0000313" key="6">
    <source>
        <dbReference type="EMBL" id="MYH63018.1"/>
    </source>
</evidence>
<protein>
    <submittedName>
        <fullName evidence="6">Tyrosine-type recombinase/integrase</fullName>
    </submittedName>
</protein>
<dbReference type="PANTHER" id="PTHR34605">
    <property type="entry name" value="PHAGE_INTEGRASE DOMAIN-CONTAINING PROTEIN"/>
    <property type="match status" value="1"/>
</dbReference>
<dbReference type="PROSITE" id="PS51900">
    <property type="entry name" value="CB"/>
    <property type="match status" value="1"/>
</dbReference>
<dbReference type="SUPFAM" id="SSF47823">
    <property type="entry name" value="lambda integrase-like, N-terminal domain"/>
    <property type="match status" value="1"/>
</dbReference>
<dbReference type="InterPro" id="IPR002104">
    <property type="entry name" value="Integrase_catalytic"/>
</dbReference>
<keyword evidence="1 3" id="KW-0238">DNA-binding</keyword>
<dbReference type="InterPro" id="IPR044068">
    <property type="entry name" value="CB"/>
</dbReference>
<dbReference type="GO" id="GO:0015074">
    <property type="term" value="P:DNA integration"/>
    <property type="evidence" value="ECO:0007669"/>
    <property type="project" value="InterPro"/>
</dbReference>
<evidence type="ECO:0000256" key="1">
    <source>
        <dbReference type="ARBA" id="ARBA00023125"/>
    </source>
</evidence>
<dbReference type="Pfam" id="PF00589">
    <property type="entry name" value="Phage_integrase"/>
    <property type="match status" value="1"/>
</dbReference>
<dbReference type="GO" id="GO:0006310">
    <property type="term" value="P:DNA recombination"/>
    <property type="evidence" value="ECO:0007669"/>
    <property type="project" value="UniProtKB-KW"/>
</dbReference>
<dbReference type="PANTHER" id="PTHR34605:SF4">
    <property type="entry name" value="DNA ADENINE METHYLTRANSFERASE"/>
    <property type="match status" value="1"/>
</dbReference>